<protein>
    <recommendedName>
        <fullName evidence="2">Mce/MlaD domain-containing protein</fullName>
    </recommendedName>
</protein>
<dbReference type="KEGG" id="rlc:K227x_32330"/>
<evidence type="ECO:0000256" key="1">
    <source>
        <dbReference type="SAM" id="SignalP"/>
    </source>
</evidence>
<dbReference type="AlphaFoldDB" id="A0A517NCK2"/>
<organism evidence="3 4">
    <name type="scientific">Rubripirellula lacrimiformis</name>
    <dbReference type="NCBI Taxonomy" id="1930273"/>
    <lineage>
        <taxon>Bacteria</taxon>
        <taxon>Pseudomonadati</taxon>
        <taxon>Planctomycetota</taxon>
        <taxon>Planctomycetia</taxon>
        <taxon>Pirellulales</taxon>
        <taxon>Pirellulaceae</taxon>
        <taxon>Rubripirellula</taxon>
    </lineage>
</organism>
<accession>A0A517NCK2</accession>
<evidence type="ECO:0000313" key="4">
    <source>
        <dbReference type="Proteomes" id="UP000318538"/>
    </source>
</evidence>
<reference evidence="3 4" key="1">
    <citation type="submission" date="2019-02" db="EMBL/GenBank/DDBJ databases">
        <title>Deep-cultivation of Planctomycetes and their phenomic and genomic characterization uncovers novel biology.</title>
        <authorList>
            <person name="Wiegand S."/>
            <person name="Jogler M."/>
            <person name="Boedeker C."/>
            <person name="Pinto D."/>
            <person name="Vollmers J."/>
            <person name="Rivas-Marin E."/>
            <person name="Kohn T."/>
            <person name="Peeters S.H."/>
            <person name="Heuer A."/>
            <person name="Rast P."/>
            <person name="Oberbeckmann S."/>
            <person name="Bunk B."/>
            <person name="Jeske O."/>
            <person name="Meyerdierks A."/>
            <person name="Storesund J.E."/>
            <person name="Kallscheuer N."/>
            <person name="Luecker S."/>
            <person name="Lage O.M."/>
            <person name="Pohl T."/>
            <person name="Merkel B.J."/>
            <person name="Hornburger P."/>
            <person name="Mueller R.-W."/>
            <person name="Bruemmer F."/>
            <person name="Labrenz M."/>
            <person name="Spormann A.M."/>
            <person name="Op den Camp H."/>
            <person name="Overmann J."/>
            <person name="Amann R."/>
            <person name="Jetten M.S.M."/>
            <person name="Mascher T."/>
            <person name="Medema M.H."/>
            <person name="Devos D.P."/>
            <person name="Kaster A.-K."/>
            <person name="Ovreas L."/>
            <person name="Rohde M."/>
            <person name="Galperin M.Y."/>
            <person name="Jogler C."/>
        </authorList>
    </citation>
    <scope>NUCLEOTIDE SEQUENCE [LARGE SCALE GENOMIC DNA]</scope>
    <source>
        <strain evidence="3 4">K22_7</strain>
    </source>
</reference>
<proteinExistence type="predicted"/>
<dbReference type="Pfam" id="PF02470">
    <property type="entry name" value="MlaD"/>
    <property type="match status" value="1"/>
</dbReference>
<name>A0A517NCK2_9BACT</name>
<feature type="domain" description="Mce/MlaD" evidence="2">
    <location>
        <begin position="32"/>
        <end position="86"/>
    </location>
</feature>
<evidence type="ECO:0000259" key="2">
    <source>
        <dbReference type="Pfam" id="PF02470"/>
    </source>
</evidence>
<dbReference type="PROSITE" id="PS51257">
    <property type="entry name" value="PROKAR_LIPOPROTEIN"/>
    <property type="match status" value="1"/>
</dbReference>
<keyword evidence="1" id="KW-0732">Signal</keyword>
<gene>
    <name evidence="3" type="ORF">K227x_32330</name>
</gene>
<dbReference type="Proteomes" id="UP000318538">
    <property type="component" value="Chromosome"/>
</dbReference>
<keyword evidence="4" id="KW-1185">Reference proteome</keyword>
<feature type="signal peptide" evidence="1">
    <location>
        <begin position="1"/>
        <end position="28"/>
    </location>
</feature>
<dbReference type="EMBL" id="CP036525">
    <property type="protein sequence ID" value="QDT04836.1"/>
    <property type="molecule type" value="Genomic_DNA"/>
</dbReference>
<dbReference type="OrthoDB" id="9806984at2"/>
<dbReference type="InterPro" id="IPR003399">
    <property type="entry name" value="Mce/MlaD"/>
</dbReference>
<sequence precursor="true">MKSFVTRSRFTAFSILVCLLAVCGCWSAKHQGITLVVAFPASADVSPGSPVEYNGTRIGTVGDVELTDDGNIRAELLLAADTTITHALAPVAFPRRAGVAASPVVFSPVSSDELASIYGDDLLTIDSNYQDGEYSSFGRVFDPQG</sequence>
<feature type="chain" id="PRO_5021965681" description="Mce/MlaD domain-containing protein" evidence="1">
    <location>
        <begin position="29"/>
        <end position="145"/>
    </location>
</feature>
<evidence type="ECO:0000313" key="3">
    <source>
        <dbReference type="EMBL" id="QDT04836.1"/>
    </source>
</evidence>